<evidence type="ECO:0000313" key="1">
    <source>
        <dbReference type="Proteomes" id="UP000887579"/>
    </source>
</evidence>
<sequence length="232" mass="26575">MDFGLWDWLSPPSNNPNEYCQCWSVKCKRLTLLMVLFPFTLLLALISLLLWTRFGFALPVVIIGIVTILQVLSLLISVPAFFDEKKFKYLLPSLWSNAIATVVWIVLLIIYIVKIAINHFNGTGGQPSNVSRSIYLPGIPSYGFGNTATEGLTENEKNIHYLGHVFFMLPIQLFLAYLIYGIYRIFKTRNTENYNVRKVRESRPPHNIAILEQNVDDGIYGVRDEKFNQGRP</sequence>
<organism evidence="1 2">
    <name type="scientific">Panagrolaimus sp. ES5</name>
    <dbReference type="NCBI Taxonomy" id="591445"/>
    <lineage>
        <taxon>Eukaryota</taxon>
        <taxon>Metazoa</taxon>
        <taxon>Ecdysozoa</taxon>
        <taxon>Nematoda</taxon>
        <taxon>Chromadorea</taxon>
        <taxon>Rhabditida</taxon>
        <taxon>Tylenchina</taxon>
        <taxon>Panagrolaimomorpha</taxon>
        <taxon>Panagrolaimoidea</taxon>
        <taxon>Panagrolaimidae</taxon>
        <taxon>Panagrolaimus</taxon>
    </lineage>
</organism>
<dbReference type="Proteomes" id="UP000887579">
    <property type="component" value="Unplaced"/>
</dbReference>
<name>A0AC34FQE3_9BILA</name>
<reference evidence="2" key="1">
    <citation type="submission" date="2022-11" db="UniProtKB">
        <authorList>
            <consortium name="WormBaseParasite"/>
        </authorList>
    </citation>
    <scope>IDENTIFICATION</scope>
</reference>
<dbReference type="WBParaSite" id="ES5_v2.g19370.t1">
    <property type="protein sequence ID" value="ES5_v2.g19370.t1"/>
    <property type="gene ID" value="ES5_v2.g19370"/>
</dbReference>
<accession>A0AC34FQE3</accession>
<proteinExistence type="predicted"/>
<evidence type="ECO:0000313" key="2">
    <source>
        <dbReference type="WBParaSite" id="ES5_v2.g19370.t1"/>
    </source>
</evidence>
<protein>
    <submittedName>
        <fullName evidence="2">Uncharacterized protein</fullName>
    </submittedName>
</protein>